<evidence type="ECO:0000313" key="8">
    <source>
        <dbReference type="Proteomes" id="UP000252669"/>
    </source>
</evidence>
<dbReference type="InterPro" id="IPR005494">
    <property type="entry name" value="GSPS_pre-ATP-grasp-like_dom"/>
</dbReference>
<dbReference type="EMBL" id="PDKB01000002">
    <property type="protein sequence ID" value="RBQ30033.1"/>
    <property type="molecule type" value="Genomic_DNA"/>
</dbReference>
<comment type="caution">
    <text evidence="7">The sequence shown here is derived from an EMBL/GenBank/DDBJ whole genome shotgun (WGS) entry which is preliminary data.</text>
</comment>
<organism evidence="7 8">
    <name type="scientific">Aliarcobacter vitoriensis</name>
    <dbReference type="NCBI Taxonomy" id="2011099"/>
    <lineage>
        <taxon>Bacteria</taxon>
        <taxon>Pseudomonadati</taxon>
        <taxon>Campylobacterota</taxon>
        <taxon>Epsilonproteobacteria</taxon>
        <taxon>Campylobacterales</taxon>
        <taxon>Arcobacteraceae</taxon>
        <taxon>Aliarcobacter</taxon>
    </lineage>
</organism>
<evidence type="ECO:0000256" key="4">
    <source>
        <dbReference type="ARBA" id="ARBA00022840"/>
    </source>
</evidence>
<evidence type="ECO:0000259" key="6">
    <source>
        <dbReference type="Pfam" id="PF03738"/>
    </source>
</evidence>
<evidence type="ECO:0000256" key="2">
    <source>
        <dbReference type="ARBA" id="ARBA00022723"/>
    </source>
</evidence>
<dbReference type="AlphaFoldDB" id="A0A366MW02"/>
<dbReference type="Proteomes" id="UP000252669">
    <property type="component" value="Unassembled WGS sequence"/>
</dbReference>
<accession>A0A366MW02</accession>
<dbReference type="OrthoDB" id="9765517at2"/>
<proteinExistence type="predicted"/>
<feature type="domain" description="Glutathionylspermidine synthase pre-ATP-grasp-like" evidence="6">
    <location>
        <begin position="12"/>
        <end position="391"/>
    </location>
</feature>
<dbReference type="Gene3D" id="3.30.1490.330">
    <property type="match status" value="1"/>
</dbReference>
<dbReference type="GO" id="GO:0005524">
    <property type="term" value="F:ATP binding"/>
    <property type="evidence" value="ECO:0007669"/>
    <property type="project" value="UniProtKB-KW"/>
</dbReference>
<keyword evidence="4" id="KW-0067">ATP-binding</keyword>
<name>A0A366MW02_9BACT</name>
<reference evidence="7 8" key="1">
    <citation type="submission" date="2017-10" db="EMBL/GenBank/DDBJ databases">
        <title>Genomics of the genus Arcobacter.</title>
        <authorList>
            <person name="Perez-Cataluna A."/>
            <person name="Figueras M.J."/>
        </authorList>
    </citation>
    <scope>NUCLEOTIDE SEQUENCE [LARGE SCALE GENOMIC DNA]</scope>
    <source>
        <strain evidence="7 8">CECT 9230</strain>
    </source>
</reference>
<evidence type="ECO:0000256" key="5">
    <source>
        <dbReference type="ARBA" id="ARBA00022842"/>
    </source>
</evidence>
<dbReference type="GO" id="GO:0046872">
    <property type="term" value="F:metal ion binding"/>
    <property type="evidence" value="ECO:0007669"/>
    <property type="project" value="UniProtKB-KW"/>
</dbReference>
<dbReference type="SUPFAM" id="SSF56059">
    <property type="entry name" value="Glutathione synthetase ATP-binding domain-like"/>
    <property type="match status" value="1"/>
</dbReference>
<keyword evidence="3" id="KW-0547">Nucleotide-binding</keyword>
<dbReference type="InterPro" id="IPR016185">
    <property type="entry name" value="PreATP-grasp_dom_sf"/>
</dbReference>
<dbReference type="GO" id="GO:0016874">
    <property type="term" value="F:ligase activity"/>
    <property type="evidence" value="ECO:0007669"/>
    <property type="project" value="UniProtKB-KW"/>
</dbReference>
<protein>
    <submittedName>
        <fullName evidence="7">Glutathionylspermidine synthase</fullName>
    </submittedName>
</protein>
<keyword evidence="2" id="KW-0479">Metal-binding</keyword>
<evidence type="ECO:0000313" key="7">
    <source>
        <dbReference type="EMBL" id="RBQ30033.1"/>
    </source>
</evidence>
<dbReference type="SUPFAM" id="SSF52440">
    <property type="entry name" value="PreATP-grasp domain"/>
    <property type="match status" value="1"/>
</dbReference>
<keyword evidence="1" id="KW-0436">Ligase</keyword>
<keyword evidence="5" id="KW-0460">Magnesium</keyword>
<evidence type="ECO:0000256" key="3">
    <source>
        <dbReference type="ARBA" id="ARBA00022741"/>
    </source>
</evidence>
<gene>
    <name evidence="7" type="ORF">CRU91_01780</name>
</gene>
<keyword evidence="8" id="KW-1185">Reference proteome</keyword>
<sequence>MKLEKLSPLTNDYLESIGFVWHTDSDNSSYISDELVVISEEEAERYYEATNELYDMFSEAGQFVIDNDLFHELNIPFNLVDIIKESWENDVHWHLYSRFDLAGGIDGKPIKLIEFNADTPTSLFETAIIQWAILKKNGLDEESQFNNLYEALKDNFKRIITLDSDIEKFDEYYSKLGWKILFSSISSSNEDINTTKLLQHIASESGFNTDFEFIENVQFSDDGIFKDDELFEFWFKLIPWEDIAIEESQLTLILTEIIKEKKAIVFNPAYTLIFQSKAFMKILWDLYPNHPLLLETSFEPLEGKKYVEKRAFGREGANTKIVNADGSIDEQTSGEYEGHKAIYQEYVEFPKDEKGNFYQAGVFYAYEACALGFRRGGKILNNMSKFVGHIIK</sequence>
<dbReference type="RefSeq" id="WP_113892778.1">
    <property type="nucleotide sequence ID" value="NZ_JANJGA010000003.1"/>
</dbReference>
<evidence type="ECO:0000256" key="1">
    <source>
        <dbReference type="ARBA" id="ARBA00022598"/>
    </source>
</evidence>
<dbReference type="Pfam" id="PF03738">
    <property type="entry name" value="GSP_synth"/>
    <property type="match status" value="1"/>
</dbReference>